<evidence type="ECO:0000256" key="9">
    <source>
        <dbReference type="RuleBase" id="RU003357"/>
    </source>
</evidence>
<dbReference type="InterPro" id="IPR037066">
    <property type="entry name" value="Plug_dom_sf"/>
</dbReference>
<evidence type="ECO:0000256" key="3">
    <source>
        <dbReference type="ARBA" id="ARBA00022452"/>
    </source>
</evidence>
<keyword evidence="2 8" id="KW-0813">Transport</keyword>
<keyword evidence="6 8" id="KW-0472">Membrane</keyword>
<organism evidence="12 13">
    <name type="scientific">Wocania arenilitoris</name>
    <dbReference type="NCBI Taxonomy" id="2044858"/>
    <lineage>
        <taxon>Bacteria</taxon>
        <taxon>Pseudomonadati</taxon>
        <taxon>Bacteroidota</taxon>
        <taxon>Flavobacteriia</taxon>
        <taxon>Flavobacteriales</taxon>
        <taxon>Flavobacteriaceae</taxon>
        <taxon>Wocania</taxon>
    </lineage>
</organism>
<dbReference type="AlphaFoldDB" id="A0AAE3JJM8"/>
<comment type="similarity">
    <text evidence="8 9">Belongs to the TonB-dependent receptor family.</text>
</comment>
<dbReference type="Proteomes" id="UP001199795">
    <property type="component" value="Unassembled WGS sequence"/>
</dbReference>
<keyword evidence="4 8" id="KW-0812">Transmembrane</keyword>
<protein>
    <submittedName>
        <fullName evidence="12">TonB-dependent receptor</fullName>
    </submittedName>
</protein>
<dbReference type="GO" id="GO:0009279">
    <property type="term" value="C:cell outer membrane"/>
    <property type="evidence" value="ECO:0007669"/>
    <property type="project" value="UniProtKB-SubCell"/>
</dbReference>
<dbReference type="Pfam" id="PF07715">
    <property type="entry name" value="Plug"/>
    <property type="match status" value="1"/>
</dbReference>
<dbReference type="Pfam" id="PF00593">
    <property type="entry name" value="TonB_dep_Rec_b-barrel"/>
    <property type="match status" value="1"/>
</dbReference>
<evidence type="ECO:0000256" key="1">
    <source>
        <dbReference type="ARBA" id="ARBA00004571"/>
    </source>
</evidence>
<comment type="subcellular location">
    <subcellularLocation>
        <location evidence="1 8">Cell outer membrane</location>
        <topology evidence="1 8">Multi-pass membrane protein</topology>
    </subcellularLocation>
</comment>
<dbReference type="NCBIfam" id="TIGR04056">
    <property type="entry name" value="OMP_RagA_SusC"/>
    <property type="match status" value="1"/>
</dbReference>
<keyword evidence="7 8" id="KW-0998">Cell outer membrane</keyword>
<evidence type="ECO:0000256" key="2">
    <source>
        <dbReference type="ARBA" id="ARBA00022448"/>
    </source>
</evidence>
<evidence type="ECO:0000256" key="8">
    <source>
        <dbReference type="PROSITE-ProRule" id="PRU01360"/>
    </source>
</evidence>
<dbReference type="SUPFAM" id="SSF56935">
    <property type="entry name" value="Porins"/>
    <property type="match status" value="1"/>
</dbReference>
<dbReference type="InterPro" id="IPR036942">
    <property type="entry name" value="Beta-barrel_TonB_sf"/>
</dbReference>
<evidence type="ECO:0000256" key="5">
    <source>
        <dbReference type="ARBA" id="ARBA00023077"/>
    </source>
</evidence>
<dbReference type="Gene3D" id="2.170.130.10">
    <property type="entry name" value="TonB-dependent receptor, plug domain"/>
    <property type="match status" value="1"/>
</dbReference>
<keyword evidence="13" id="KW-1185">Reference proteome</keyword>
<evidence type="ECO:0000256" key="7">
    <source>
        <dbReference type="ARBA" id="ARBA00023237"/>
    </source>
</evidence>
<evidence type="ECO:0000313" key="12">
    <source>
        <dbReference type="EMBL" id="MCF7567188.1"/>
    </source>
</evidence>
<dbReference type="Gene3D" id="2.40.170.20">
    <property type="entry name" value="TonB-dependent receptor, beta-barrel domain"/>
    <property type="match status" value="1"/>
</dbReference>
<accession>A0AAE3JJM8</accession>
<sequence>MEIKLTKGTLLIRKVFLKTIMKLFIFLFYATVFAFTPSELVSQNVKVKIDKNETLTVDEVFKIIMDQTDYVFFYEEGMFKDFPLVDVKKGTVRVNKLLINSLSKENLEIEVTKNNGIIIKDIPTEDIIQSTISGTISDESGVPLAGASIIEKGTTNGVTSDFNGNFVIESIGQDVILVVSFIGYTTKEVQVTELTNLNIVLEESATGLDQIIVVGYGSQNKRSVTSAIATLNSEDLGENTNDSFTRALSGKVTGVQVQQTTGAPGGALKVRVRGTGSLNASNDPLYVIDGIPVENSNFGNGANDDRNNIGFNPLSTLNPFDIESVQVLKDAAASAIYGSRGANGVVIITTKRGKSGKPQFSLTTSMATQSVHNKVDLLSGDQFLDFLRESWTNAAATTKPGLPMLGFLSDESQYRGVNTDWQDVIFRSAIVQNYQLSVSGGTDKFQYFVSGGFLDEEGIIIESGFKRYSLRANLDAQLTDKLKFGVSITPSFTSTDEVKAEGHWASGGVILSSLIALPFLPPNASTEDFVNSQPDYVCCGTPNPGVIARERETNSTATRLLSNAFLEYEIVNGLKAKTSLGFDYIDFERNDFQPAITRRNNNNTSATNEKTGQRSWLLENTLDYNQSFGKHNINLLGGFTYQEFRSQNIFLGADGLQNPSLRTITSGDFDKLNQAASNISEWSLVSLLGRLNYSFDNKYLLSAAIRRDGSSRFGGNNKYASFPSLSLGWLVSEENFLKDSEKINLLKLRASYGETGNNRIGNYGSVGLLGGGANYVLGSGNGTNIGGLALNSIANPDLTWETTKQYGVGLELGLFNNRIGLTVDYFKSRTEDLLLQVPIPATTGLTSSLQNLGKIENKGWEFLLSTKNFANDFVWETDFNITFTKNKILELGPEGDPIRFGSGRGNVFLNEIGGELGAFNVYKPIGIFQTPEEVNNSATFPRPTFPGDVKYQDTDGDGVITDADRVVVGSNRPDFVWGITNTFRYKNWDLSVLINGTQGNLIHNVQGAFTLGLQGYMNQYASTLGRWRSASQPGDGRTPRATFDTTGNNSIAETGWWIEDGSFIRIQNVSLGYNFSPSVTEKLGLSSFRLFLSGNNLATFTDYQGYNPEVSYAGGSPLSAGADYGTYPLATRITLGLKVGF</sequence>
<proteinExistence type="inferred from homology"/>
<dbReference type="Pfam" id="PF13715">
    <property type="entry name" value="CarbopepD_reg_2"/>
    <property type="match status" value="1"/>
</dbReference>
<evidence type="ECO:0000256" key="4">
    <source>
        <dbReference type="ARBA" id="ARBA00022692"/>
    </source>
</evidence>
<evidence type="ECO:0000313" key="13">
    <source>
        <dbReference type="Proteomes" id="UP001199795"/>
    </source>
</evidence>
<dbReference type="InterPro" id="IPR039426">
    <property type="entry name" value="TonB-dep_rcpt-like"/>
</dbReference>
<dbReference type="InterPro" id="IPR012910">
    <property type="entry name" value="Plug_dom"/>
</dbReference>
<feature type="domain" description="TonB-dependent receptor-like beta-barrel" evidence="10">
    <location>
        <begin position="557"/>
        <end position="1097"/>
    </location>
</feature>
<dbReference type="SUPFAM" id="SSF49464">
    <property type="entry name" value="Carboxypeptidase regulatory domain-like"/>
    <property type="match status" value="1"/>
</dbReference>
<dbReference type="RefSeq" id="WP_237238550.1">
    <property type="nucleotide sequence ID" value="NZ_JAKKDU010000002.1"/>
</dbReference>
<keyword evidence="3 8" id="KW-1134">Transmembrane beta strand</keyword>
<dbReference type="PROSITE" id="PS52016">
    <property type="entry name" value="TONB_DEPENDENT_REC_3"/>
    <property type="match status" value="1"/>
</dbReference>
<dbReference type="InterPro" id="IPR000531">
    <property type="entry name" value="Beta-barrel_TonB"/>
</dbReference>
<name>A0AAE3JJM8_9FLAO</name>
<evidence type="ECO:0000259" key="10">
    <source>
        <dbReference type="Pfam" id="PF00593"/>
    </source>
</evidence>
<dbReference type="InterPro" id="IPR023996">
    <property type="entry name" value="TonB-dep_OMP_SusC/RagA"/>
</dbReference>
<evidence type="ECO:0000256" key="6">
    <source>
        <dbReference type="ARBA" id="ARBA00023136"/>
    </source>
</evidence>
<dbReference type="Gene3D" id="2.60.40.1120">
    <property type="entry name" value="Carboxypeptidase-like, regulatory domain"/>
    <property type="match status" value="1"/>
</dbReference>
<dbReference type="NCBIfam" id="TIGR04057">
    <property type="entry name" value="SusC_RagA_signa"/>
    <property type="match status" value="1"/>
</dbReference>
<evidence type="ECO:0000259" key="11">
    <source>
        <dbReference type="Pfam" id="PF07715"/>
    </source>
</evidence>
<keyword evidence="12" id="KW-0675">Receptor</keyword>
<dbReference type="InterPro" id="IPR008969">
    <property type="entry name" value="CarboxyPept-like_regulatory"/>
</dbReference>
<reference evidence="12" key="1">
    <citation type="submission" date="2022-01" db="EMBL/GenBank/DDBJ databases">
        <title>Draft genome sequence of Sabulilitoribacter arenilitoris KCTC 52401.</title>
        <authorList>
            <person name="Oh J.-S."/>
        </authorList>
    </citation>
    <scope>NUCLEOTIDE SEQUENCE</scope>
    <source>
        <strain evidence="12">HMF6543</strain>
    </source>
</reference>
<feature type="domain" description="TonB-dependent receptor plug" evidence="11">
    <location>
        <begin position="221"/>
        <end position="345"/>
    </location>
</feature>
<comment type="caution">
    <text evidence="12">The sequence shown here is derived from an EMBL/GenBank/DDBJ whole genome shotgun (WGS) entry which is preliminary data.</text>
</comment>
<keyword evidence="5 9" id="KW-0798">TonB box</keyword>
<dbReference type="InterPro" id="IPR023997">
    <property type="entry name" value="TonB-dep_OMP_SusC/RagA_CS"/>
</dbReference>
<gene>
    <name evidence="12" type="ORF">L3X37_02260</name>
</gene>
<dbReference type="EMBL" id="JAKKDU010000002">
    <property type="protein sequence ID" value="MCF7567188.1"/>
    <property type="molecule type" value="Genomic_DNA"/>
</dbReference>